<dbReference type="RefSeq" id="WP_167695290.1">
    <property type="nucleotide sequence ID" value="NZ_CP118181.1"/>
</dbReference>
<dbReference type="Proteomes" id="UP000778951">
    <property type="component" value="Unassembled WGS sequence"/>
</dbReference>
<dbReference type="InterPro" id="IPR050957">
    <property type="entry name" value="BMP_lipoprotein"/>
</dbReference>
<evidence type="ECO:0000256" key="9">
    <source>
        <dbReference type="SAM" id="SignalP"/>
    </source>
</evidence>
<keyword evidence="12" id="KW-1185">Reference proteome</keyword>
<keyword evidence="8" id="KW-0449">Lipoprotein</keyword>
<dbReference type="PANTHER" id="PTHR34296:SF2">
    <property type="entry name" value="ABC TRANSPORTER GUANOSINE-BINDING PROTEIN NUPN"/>
    <property type="match status" value="1"/>
</dbReference>
<dbReference type="SUPFAM" id="SSF53822">
    <property type="entry name" value="Periplasmic binding protein-like I"/>
    <property type="match status" value="1"/>
</dbReference>
<protein>
    <submittedName>
        <fullName evidence="11">BMP family ABC transporter substrate-binding protein</fullName>
    </submittedName>
</protein>
<keyword evidence="5 9" id="KW-0732">Signal</keyword>
<dbReference type="EMBL" id="JAATLM010000001">
    <property type="protein sequence ID" value="NIZ69192.1"/>
    <property type="molecule type" value="Genomic_DNA"/>
</dbReference>
<dbReference type="Pfam" id="PF02608">
    <property type="entry name" value="Bmp"/>
    <property type="match status" value="1"/>
</dbReference>
<evidence type="ECO:0000256" key="5">
    <source>
        <dbReference type="ARBA" id="ARBA00022729"/>
    </source>
</evidence>
<name>A0A968GF88_9SPIO</name>
<dbReference type="AlphaFoldDB" id="A0A968GF88"/>
<dbReference type="InterPro" id="IPR028082">
    <property type="entry name" value="Peripla_BP_I"/>
</dbReference>
<keyword evidence="3" id="KW-0813">Transport</keyword>
<evidence type="ECO:0000256" key="2">
    <source>
        <dbReference type="ARBA" id="ARBA00008610"/>
    </source>
</evidence>
<dbReference type="CDD" id="cd06354">
    <property type="entry name" value="PBP1_PrnA-like"/>
    <property type="match status" value="1"/>
</dbReference>
<dbReference type="PROSITE" id="PS51257">
    <property type="entry name" value="PROKAR_LIPOPROTEIN"/>
    <property type="match status" value="1"/>
</dbReference>
<dbReference type="InterPro" id="IPR003760">
    <property type="entry name" value="PnrA-like"/>
</dbReference>
<keyword evidence="7" id="KW-0564">Palmitate</keyword>
<keyword evidence="6" id="KW-0472">Membrane</keyword>
<feature type="chain" id="PRO_5037791084" evidence="9">
    <location>
        <begin position="20"/>
        <end position="371"/>
    </location>
</feature>
<evidence type="ECO:0000256" key="8">
    <source>
        <dbReference type="ARBA" id="ARBA00023288"/>
    </source>
</evidence>
<dbReference type="Gene3D" id="3.40.50.2300">
    <property type="match status" value="2"/>
</dbReference>
<keyword evidence="4" id="KW-1003">Cell membrane</keyword>
<evidence type="ECO:0000313" key="11">
    <source>
        <dbReference type="EMBL" id="NIZ69192.1"/>
    </source>
</evidence>
<comment type="caution">
    <text evidence="11">The sequence shown here is derived from an EMBL/GenBank/DDBJ whole genome shotgun (WGS) entry which is preliminary data.</text>
</comment>
<evidence type="ECO:0000256" key="3">
    <source>
        <dbReference type="ARBA" id="ARBA00022448"/>
    </source>
</evidence>
<sequence length="371" mass="39608">MKGYVRLLAVSLASLALFSCGGSGNNQSSGGGRGMAMKDVILVDEGSGIDDKSFNAATWRGITAHFGDTPENASQRGVRYEELYSSSQDKIWENLNIATDEGARLIIGTGFTFEEPIQRVAKANPDQHYLLIDGSNGDIDNLRGVLFKEHEGAFLVGVAVALQAQADGIADPKFGFVGGMQSDVISRFELGYIQGILSVLPDALIEDFYADSWGAPEVGKTKAKDWFNKGFYAILSAAGGTGSGVIAEAKEQRMLGKNVWALGVDSDQYEDGLYSEGESAVLTSMLKLVEKAVSDALIDVDSNQFTGGTVYYGLAEGGVGFSTRNSRLNEEVIAQVRALADKIVRGEIVVYGTYAEAKANNLLPNNPLILS</sequence>
<dbReference type="PANTHER" id="PTHR34296">
    <property type="entry name" value="TRANSCRIPTIONAL ACTIVATOR PROTEIN MED"/>
    <property type="match status" value="1"/>
</dbReference>
<evidence type="ECO:0000259" key="10">
    <source>
        <dbReference type="Pfam" id="PF02608"/>
    </source>
</evidence>
<evidence type="ECO:0000256" key="1">
    <source>
        <dbReference type="ARBA" id="ARBA00004193"/>
    </source>
</evidence>
<gene>
    <name evidence="11" type="ORF">HCT48_03060</name>
</gene>
<reference evidence="11" key="1">
    <citation type="submission" date="2020-03" db="EMBL/GenBank/DDBJ databases">
        <title>Spirochaetal bacteria isolated from arthropods constitute a novel genus Entomospira genus novum within the order Spirochaetales.</title>
        <authorList>
            <person name="Grana-Miraglia L."/>
            <person name="Sikutova S."/>
            <person name="Fingerle V."/>
            <person name="Sing A."/>
            <person name="Castillo-Ramirez S."/>
            <person name="Margos G."/>
            <person name="Rudolf I."/>
        </authorList>
    </citation>
    <scope>NUCLEOTIDE SEQUENCE</scope>
    <source>
        <strain evidence="11">BR149</strain>
    </source>
</reference>
<evidence type="ECO:0000256" key="4">
    <source>
        <dbReference type="ARBA" id="ARBA00022475"/>
    </source>
</evidence>
<comment type="subcellular location">
    <subcellularLocation>
        <location evidence="1">Cell membrane</location>
        <topology evidence="1">Lipid-anchor</topology>
    </subcellularLocation>
</comment>
<feature type="signal peptide" evidence="9">
    <location>
        <begin position="1"/>
        <end position="19"/>
    </location>
</feature>
<evidence type="ECO:0000256" key="6">
    <source>
        <dbReference type="ARBA" id="ARBA00023136"/>
    </source>
</evidence>
<evidence type="ECO:0000313" key="12">
    <source>
        <dbReference type="Proteomes" id="UP000778951"/>
    </source>
</evidence>
<accession>A0A968GF88</accession>
<dbReference type="GO" id="GO:0005886">
    <property type="term" value="C:plasma membrane"/>
    <property type="evidence" value="ECO:0007669"/>
    <property type="project" value="UniProtKB-SubCell"/>
</dbReference>
<feature type="domain" description="ABC transporter substrate-binding protein PnrA-like" evidence="10">
    <location>
        <begin position="40"/>
        <end position="352"/>
    </location>
</feature>
<comment type="similarity">
    <text evidence="2">Belongs to the BMP lipoprotein family.</text>
</comment>
<proteinExistence type="inferred from homology"/>
<evidence type="ECO:0000256" key="7">
    <source>
        <dbReference type="ARBA" id="ARBA00023139"/>
    </source>
</evidence>
<organism evidence="11 12">
    <name type="scientific">Entomospira culicis</name>
    <dbReference type="NCBI Taxonomy" id="2719989"/>
    <lineage>
        <taxon>Bacteria</taxon>
        <taxon>Pseudomonadati</taxon>
        <taxon>Spirochaetota</taxon>
        <taxon>Spirochaetia</taxon>
        <taxon>Spirochaetales</taxon>
        <taxon>Spirochaetaceae</taxon>
        <taxon>Entomospira</taxon>
    </lineage>
</organism>